<feature type="transmembrane region" description="Helical" evidence="1">
    <location>
        <begin position="86"/>
        <end position="104"/>
    </location>
</feature>
<keyword evidence="1" id="KW-0472">Membrane</keyword>
<feature type="transmembrane region" description="Helical" evidence="1">
    <location>
        <begin position="116"/>
        <end position="131"/>
    </location>
</feature>
<reference evidence="2 3" key="2">
    <citation type="journal article" date="2011" name="Stand. Genomic Sci.">
        <title>Complete genome sequence of Mahella australiensis type strain (50-1 BON).</title>
        <authorList>
            <person name="Sikorski J."/>
            <person name="Teshima H."/>
            <person name="Nolan M."/>
            <person name="Lucas S."/>
            <person name="Hammon N."/>
            <person name="Deshpande S."/>
            <person name="Cheng J.F."/>
            <person name="Pitluck S."/>
            <person name="Liolios K."/>
            <person name="Pagani I."/>
            <person name="Ivanova N."/>
            <person name="Huntemann M."/>
            <person name="Mavromatis K."/>
            <person name="Ovchinikova G."/>
            <person name="Pati A."/>
            <person name="Tapia R."/>
            <person name="Han C."/>
            <person name="Goodwin L."/>
            <person name="Chen A."/>
            <person name="Palaniappan K."/>
            <person name="Land M."/>
            <person name="Hauser L."/>
            <person name="Ngatchou-Djao O.D."/>
            <person name="Rohde M."/>
            <person name="Pukall R."/>
            <person name="Spring S."/>
            <person name="Abt B."/>
            <person name="Goker M."/>
            <person name="Detter J.C."/>
            <person name="Woyke T."/>
            <person name="Bristow J."/>
            <person name="Markowitz V."/>
            <person name="Hugenholtz P."/>
            <person name="Eisen J.A."/>
            <person name="Kyrpides N.C."/>
            <person name="Klenk H.P."/>
            <person name="Lapidus A."/>
        </authorList>
    </citation>
    <scope>NUCLEOTIDE SEQUENCE [LARGE SCALE GENOMIC DNA]</scope>
    <source>
        <strain evidence="3">DSM 15567 / CIP 107919 / 50-1 BON</strain>
    </source>
</reference>
<dbReference type="Pfam" id="PF07758">
    <property type="entry name" value="DUF1614"/>
    <property type="match status" value="1"/>
</dbReference>
<dbReference type="EMBL" id="CP002360">
    <property type="protein sequence ID" value="AEE97145.1"/>
    <property type="molecule type" value="Genomic_DNA"/>
</dbReference>
<feature type="transmembrane region" description="Helical" evidence="1">
    <location>
        <begin position="6"/>
        <end position="24"/>
    </location>
</feature>
<name>F4A206_MAHA5</name>
<dbReference type="RefSeq" id="WP_013781573.1">
    <property type="nucleotide sequence ID" value="NC_015520.1"/>
</dbReference>
<proteinExistence type="predicted"/>
<keyword evidence="1" id="KW-0812">Transmembrane</keyword>
<evidence type="ECO:0000256" key="1">
    <source>
        <dbReference type="SAM" id="Phobius"/>
    </source>
</evidence>
<sequence>MTFGLVALIAVAILIVFGVAQRVLDKLRLSDTAALLFVGAMIVGTFIPDIPLGFGMSINIGGGIVPIILAVYLLAKAETSTERNRAIIASFIAGAAVFLVGRLFPSEPETMPIDPMYIYGIMAGLIAYLLGRSRRSAFIAGIMGMIIADVAQGLTNLASGITGPVSIGGAGMFDATVISGLLAVLLAELVGESREKLQGGTAKKDMGYDKGHFTSMLGQDQEISDELSTPDIGPDSSCSVVEVCSDDDNIIITPVQEGNEDENK</sequence>
<protein>
    <recommendedName>
        <fullName evidence="4">DUF1614 domain-containing protein</fullName>
    </recommendedName>
</protein>
<accession>F4A206</accession>
<dbReference type="Proteomes" id="UP000008457">
    <property type="component" value="Chromosome"/>
</dbReference>
<organism evidence="2 3">
    <name type="scientific">Mahella australiensis (strain DSM 15567 / CIP 107919 / 50-1 BON)</name>
    <dbReference type="NCBI Taxonomy" id="697281"/>
    <lineage>
        <taxon>Bacteria</taxon>
        <taxon>Bacillati</taxon>
        <taxon>Bacillota</taxon>
        <taxon>Clostridia</taxon>
        <taxon>Thermoanaerobacterales</taxon>
        <taxon>Thermoanaerobacterales Family IV. Incertae Sedis</taxon>
        <taxon>Mahella</taxon>
    </lineage>
</organism>
<dbReference type="KEGG" id="mas:Mahau_1969"/>
<feature type="transmembrane region" description="Helical" evidence="1">
    <location>
        <begin position="54"/>
        <end position="74"/>
    </location>
</feature>
<dbReference type="eggNOG" id="COG4089">
    <property type="taxonomic scope" value="Bacteria"/>
</dbReference>
<feature type="transmembrane region" description="Helical" evidence="1">
    <location>
        <begin position="138"/>
        <end position="159"/>
    </location>
</feature>
<dbReference type="OrthoDB" id="1679952at2"/>
<dbReference type="AlphaFoldDB" id="F4A206"/>
<dbReference type="InterPro" id="IPR011672">
    <property type="entry name" value="DUF1614"/>
</dbReference>
<feature type="transmembrane region" description="Helical" evidence="1">
    <location>
        <begin position="165"/>
        <end position="187"/>
    </location>
</feature>
<keyword evidence="3" id="KW-1185">Reference proteome</keyword>
<dbReference type="HOGENOM" id="CLU_1165382_0_0_9"/>
<dbReference type="STRING" id="697281.Mahau_1969"/>
<feature type="transmembrane region" description="Helical" evidence="1">
    <location>
        <begin position="31"/>
        <end position="48"/>
    </location>
</feature>
<keyword evidence="1" id="KW-1133">Transmembrane helix</keyword>
<gene>
    <name evidence="2" type="ordered locus">Mahau_1969</name>
</gene>
<evidence type="ECO:0000313" key="3">
    <source>
        <dbReference type="Proteomes" id="UP000008457"/>
    </source>
</evidence>
<evidence type="ECO:0000313" key="2">
    <source>
        <dbReference type="EMBL" id="AEE97145.1"/>
    </source>
</evidence>
<reference evidence="3" key="1">
    <citation type="submission" date="2010-11" db="EMBL/GenBank/DDBJ databases">
        <title>The complete genome of Mahella australiensis DSM 15567.</title>
        <authorList>
            <consortium name="US DOE Joint Genome Institute (JGI-PGF)"/>
            <person name="Lucas S."/>
            <person name="Copeland A."/>
            <person name="Lapidus A."/>
            <person name="Bruce D."/>
            <person name="Goodwin L."/>
            <person name="Pitluck S."/>
            <person name="Kyrpides N."/>
            <person name="Mavromatis K."/>
            <person name="Pagani I."/>
            <person name="Ivanova N."/>
            <person name="Teshima H."/>
            <person name="Brettin T."/>
            <person name="Detter J.C."/>
            <person name="Han C."/>
            <person name="Tapia R."/>
            <person name="Land M."/>
            <person name="Hauser L."/>
            <person name="Markowitz V."/>
            <person name="Cheng J.-F."/>
            <person name="Hugenholtz P."/>
            <person name="Woyke T."/>
            <person name="Wu D."/>
            <person name="Spring S."/>
            <person name="Pukall R."/>
            <person name="Steenblock K."/>
            <person name="Schneider S."/>
            <person name="Klenk H.-P."/>
            <person name="Eisen J.A."/>
        </authorList>
    </citation>
    <scope>NUCLEOTIDE SEQUENCE [LARGE SCALE GENOMIC DNA]</scope>
    <source>
        <strain evidence="3">DSM 15567 / CIP 107919 / 50-1 BON</strain>
    </source>
</reference>
<evidence type="ECO:0008006" key="4">
    <source>
        <dbReference type="Google" id="ProtNLM"/>
    </source>
</evidence>